<name>A0A5C0SI29_9EURY</name>
<protein>
    <submittedName>
        <fullName evidence="1">Uncharacterized protein</fullName>
    </submittedName>
</protein>
<proteinExistence type="predicted"/>
<dbReference type="KEGG" id="them:FPV09_02940"/>
<sequence length="377" mass="43573">MRAGWSVEVGREDLLERLAELAKSGDLIEYRRFNWDDYGTLSLWKDELLVFGADVFLGSALEELALLNFHLLGVEAPLDLGELRRTKLEDDPFRRALAGENFDAFLGEHPAVSLGSYDPWIDLHVADDGKTLRILSLEWYGRSQELYFEVLMEEWLDSTVKLFAMVVRDFERMRETLLRYGFSDAPRKIGRYRALLRSLLDAYPVDLDALPPAYAPWEVEEVVRTASNFLFRGSVEGARCVLDSLKNPNHYRQALSRIQGEPKALEKLYRLLDEPYRSEMLSYLAYLYAVEGKPSEGMRVAEELGSNQGFYDLALGLIRVGNYRTALKVAKRIKNPWLRGEILMRLYSEKPELENEIKENAPEHVVVFIEERKKREH</sequence>
<organism evidence="1 2">
    <name type="scientific">Thermococcus aciditolerans</name>
    <dbReference type="NCBI Taxonomy" id="2598455"/>
    <lineage>
        <taxon>Archaea</taxon>
        <taxon>Methanobacteriati</taxon>
        <taxon>Methanobacteriota</taxon>
        <taxon>Thermococci</taxon>
        <taxon>Thermococcales</taxon>
        <taxon>Thermococcaceae</taxon>
        <taxon>Thermococcus</taxon>
    </lineage>
</organism>
<dbReference type="RefSeq" id="WP_148882321.1">
    <property type="nucleotide sequence ID" value="NZ_CP041932.1"/>
</dbReference>
<dbReference type="GeneID" id="41608777"/>
<accession>A0A5C0SI29</accession>
<dbReference type="AlphaFoldDB" id="A0A5C0SI29"/>
<evidence type="ECO:0000313" key="1">
    <source>
        <dbReference type="EMBL" id="QEK14235.1"/>
    </source>
</evidence>
<reference evidence="1 2" key="1">
    <citation type="submission" date="2019-07" db="EMBL/GenBank/DDBJ databases">
        <title>Complete genome of Thermococcus acidophilus.</title>
        <authorList>
            <person name="Li X."/>
        </authorList>
    </citation>
    <scope>NUCLEOTIDE SEQUENCE [LARGE SCALE GENOMIC DNA]</scope>
    <source>
        <strain evidence="1 2">SY113</strain>
    </source>
</reference>
<dbReference type="EMBL" id="CP041932">
    <property type="protein sequence ID" value="QEK14235.1"/>
    <property type="molecule type" value="Genomic_DNA"/>
</dbReference>
<evidence type="ECO:0000313" key="2">
    <source>
        <dbReference type="Proteomes" id="UP000322631"/>
    </source>
</evidence>
<dbReference type="Proteomes" id="UP000322631">
    <property type="component" value="Chromosome"/>
</dbReference>
<keyword evidence="2" id="KW-1185">Reference proteome</keyword>
<gene>
    <name evidence="1" type="ORF">FPV09_02940</name>
</gene>